<accession>A0A9N8DGI9</accession>
<dbReference type="Proteomes" id="UP001153069">
    <property type="component" value="Unassembled WGS sequence"/>
</dbReference>
<proteinExistence type="predicted"/>
<comment type="caution">
    <text evidence="2">The sequence shown here is derived from an EMBL/GenBank/DDBJ whole genome shotgun (WGS) entry which is preliminary data.</text>
</comment>
<dbReference type="EMBL" id="CAICTM010000140">
    <property type="protein sequence ID" value="CAB9502593.1"/>
    <property type="molecule type" value="Genomic_DNA"/>
</dbReference>
<protein>
    <submittedName>
        <fullName evidence="2">Uncharacterized protein</fullName>
    </submittedName>
</protein>
<keyword evidence="3" id="KW-1185">Reference proteome</keyword>
<evidence type="ECO:0000256" key="1">
    <source>
        <dbReference type="SAM" id="MobiDB-lite"/>
    </source>
</evidence>
<evidence type="ECO:0000313" key="2">
    <source>
        <dbReference type="EMBL" id="CAB9502593.1"/>
    </source>
</evidence>
<feature type="compositionally biased region" description="Basic and acidic residues" evidence="1">
    <location>
        <begin position="12"/>
        <end position="34"/>
    </location>
</feature>
<evidence type="ECO:0000313" key="3">
    <source>
        <dbReference type="Proteomes" id="UP001153069"/>
    </source>
</evidence>
<dbReference type="AlphaFoldDB" id="A0A9N8DGI9"/>
<name>A0A9N8DGI9_9STRA</name>
<reference evidence="2" key="1">
    <citation type="submission" date="2020-06" db="EMBL/GenBank/DDBJ databases">
        <authorList>
            <consortium name="Plant Systems Biology data submission"/>
        </authorList>
    </citation>
    <scope>NUCLEOTIDE SEQUENCE</scope>
    <source>
        <strain evidence="2">D6</strain>
    </source>
</reference>
<feature type="region of interest" description="Disordered" evidence="1">
    <location>
        <begin position="1"/>
        <end position="37"/>
    </location>
</feature>
<organism evidence="2 3">
    <name type="scientific">Seminavis robusta</name>
    <dbReference type="NCBI Taxonomy" id="568900"/>
    <lineage>
        <taxon>Eukaryota</taxon>
        <taxon>Sar</taxon>
        <taxon>Stramenopiles</taxon>
        <taxon>Ochrophyta</taxon>
        <taxon>Bacillariophyta</taxon>
        <taxon>Bacillariophyceae</taxon>
        <taxon>Bacillariophycidae</taxon>
        <taxon>Naviculales</taxon>
        <taxon>Naviculaceae</taxon>
        <taxon>Seminavis</taxon>
    </lineage>
</organism>
<gene>
    <name evidence="2" type="ORF">SEMRO_141_G065690.1</name>
</gene>
<sequence length="319" mass="36556">MTTPSGQEEGGEDSKPQDVTHTETKLEEAFHPDEPGGCPEEISEGATVVAKGNHVVPAGVAVEELKNYGGQKDLKNLCPDSVRDWLTRKELWHVYDKFVDSVVADRSTRGPLGKWKDAQFISVLDQFRDDFAEQGVKVALCKRRSGSGTFRWLEFIDRTVAGDYVPQFDVANLSGQVINTCYTKLEFPNGVAVEELKQWRGRERLKEKIPIQVEKMLQEHNLMEEYHQMVNHCIEAGCGAKFKMWNIDKLKEIMLIYQPMFAEKGVDVFVSHKQEYVSHGQYGGHNEYFRWIEFVDRKKQPNYHPQRDAESKKQVCVIS</sequence>
<dbReference type="OrthoDB" id="38261at2759"/>